<gene>
    <name evidence="1" type="ORF">ETEE_0973</name>
</gene>
<dbReference type="AlphaFoldDB" id="A0A076LL24"/>
<evidence type="ECO:0000313" key="2">
    <source>
        <dbReference type="Proteomes" id="UP000028681"/>
    </source>
</evidence>
<name>A0A076LL24_9GAMM</name>
<proteinExistence type="predicted"/>
<accession>A0A076LL24</accession>
<dbReference type="HOGENOM" id="CLU_2989434_0_0_6"/>
<dbReference type="EMBL" id="CP006664">
    <property type="protein sequence ID" value="AIJ07438.1"/>
    <property type="molecule type" value="Genomic_DNA"/>
</dbReference>
<evidence type="ECO:0000313" key="1">
    <source>
        <dbReference type="EMBL" id="AIJ07438.1"/>
    </source>
</evidence>
<dbReference type="KEGG" id="ete:ETEE_0973"/>
<sequence>MDFFRRKKTKINLFLVKKAFTYLRKKSKYISLVNECCCVYIFVCDFFIEKDLFIVVG</sequence>
<protein>
    <submittedName>
        <fullName evidence="1">Uncharacterized protein</fullName>
    </submittedName>
</protein>
<organism evidence="1 2">
    <name type="scientific">Edwardsiella anguillarum ET080813</name>
    <dbReference type="NCBI Taxonomy" id="667120"/>
    <lineage>
        <taxon>Bacteria</taxon>
        <taxon>Pseudomonadati</taxon>
        <taxon>Pseudomonadota</taxon>
        <taxon>Gammaproteobacteria</taxon>
        <taxon>Enterobacterales</taxon>
        <taxon>Hafniaceae</taxon>
        <taxon>Edwardsiella</taxon>
    </lineage>
</organism>
<reference evidence="1 2" key="1">
    <citation type="journal article" date="2012" name="PLoS ONE">
        <title>Edwardsiella comparative phylogenomics reveal the new intra/inter-species taxonomic relationships, virulence evolution and niche adaptation mechanisms.</title>
        <authorList>
            <person name="Yang M."/>
            <person name="Lv Y."/>
            <person name="Xiao J."/>
            <person name="Wu H."/>
            <person name="Zheng H."/>
            <person name="Liu Q."/>
            <person name="Zhang Y."/>
            <person name="Wang Q."/>
        </authorList>
    </citation>
    <scope>NUCLEOTIDE SEQUENCE [LARGE SCALE GENOMIC DNA]</scope>
    <source>
        <strain evidence="2">080813</strain>
    </source>
</reference>
<dbReference type="Proteomes" id="UP000028681">
    <property type="component" value="Chromosome"/>
</dbReference>